<evidence type="ECO:0000259" key="3">
    <source>
        <dbReference type="Pfam" id="PF12849"/>
    </source>
</evidence>
<dbReference type="SUPFAM" id="SSF53850">
    <property type="entry name" value="Periplasmic binding protein-like II"/>
    <property type="match status" value="1"/>
</dbReference>
<dbReference type="Gene3D" id="3.40.190.10">
    <property type="entry name" value="Periplasmic binding protein-like II"/>
    <property type="match status" value="2"/>
</dbReference>
<sequence>MIKRNRRPLLLATLFAVGMSLSAPLLADSPRSIRNKGSETMVDVATLWSRAYQAMVPESRNAVVEVYGGGSGNGIAALINGHVDIANTSRAMKKREVRLASRRLRKDPQGHIVGWDGLAVVVHPENPVNQLSFETLNKIYRKRGSMLSWSEMGIEVPNCPKQRIAAVSRKINTGTYAFFRQQVLGKRGLMRRDIDYLRTREEVVDSVANDPCAIGYISISKLSDRIKPVCLVQELQPVKQPSSQRQKEAQSGESLLIKSCIAPAGDGPRVASDYPMLRPLYMYTLGDPDPQVLAYIKWVQGENGQRMIESHGFIPIGQGADKPAEEK</sequence>
<keyword evidence="1 2" id="KW-0732">Signal</keyword>
<dbReference type="PANTHER" id="PTHR30570">
    <property type="entry name" value="PERIPLASMIC PHOSPHATE BINDING COMPONENT OF PHOSPHATE ABC TRANSPORTER"/>
    <property type="match status" value="1"/>
</dbReference>
<evidence type="ECO:0000256" key="1">
    <source>
        <dbReference type="ARBA" id="ARBA00022729"/>
    </source>
</evidence>
<dbReference type="EMBL" id="LO017727">
    <property type="protein sequence ID" value="CRH07106.1"/>
    <property type="molecule type" value="Genomic_DNA"/>
</dbReference>
<evidence type="ECO:0000313" key="4">
    <source>
        <dbReference type="EMBL" id="CRH07106.1"/>
    </source>
</evidence>
<dbReference type="InterPro" id="IPR024370">
    <property type="entry name" value="PBP_domain"/>
</dbReference>
<proteinExistence type="predicted"/>
<dbReference type="InterPro" id="IPR050811">
    <property type="entry name" value="Phosphate_ABC_transporter"/>
</dbReference>
<protein>
    <submittedName>
        <fullName evidence="4">Putative Phosphate-binding protein</fullName>
    </submittedName>
</protein>
<gene>
    <name evidence="4" type="ORF">MAGMO_2960</name>
</gene>
<organism evidence="4">
    <name type="scientific">Magnetococcus massalia (strain MO-1)</name>
    <dbReference type="NCBI Taxonomy" id="451514"/>
    <lineage>
        <taxon>Bacteria</taxon>
        <taxon>Pseudomonadati</taxon>
        <taxon>Pseudomonadota</taxon>
        <taxon>Magnetococcia</taxon>
        <taxon>Magnetococcales</taxon>
        <taxon>Magnetococcaceae</taxon>
        <taxon>Magnetococcus</taxon>
    </lineage>
</organism>
<dbReference type="Pfam" id="PF12849">
    <property type="entry name" value="PBP_like_2"/>
    <property type="match status" value="1"/>
</dbReference>
<dbReference type="PANTHER" id="PTHR30570:SF1">
    <property type="entry name" value="PHOSPHATE-BINDING PROTEIN PSTS"/>
    <property type="match status" value="1"/>
</dbReference>
<dbReference type="AlphaFoldDB" id="A0A1S7LMY1"/>
<name>A0A1S7LMY1_MAGMO</name>
<feature type="signal peptide" evidence="2">
    <location>
        <begin position="1"/>
        <end position="27"/>
    </location>
</feature>
<evidence type="ECO:0000256" key="2">
    <source>
        <dbReference type="SAM" id="SignalP"/>
    </source>
</evidence>
<feature type="domain" description="PBP" evidence="3">
    <location>
        <begin position="30"/>
        <end position="301"/>
    </location>
</feature>
<feature type="chain" id="PRO_5012526405" evidence="2">
    <location>
        <begin position="28"/>
        <end position="327"/>
    </location>
</feature>
<accession>A0A1S7LMY1</accession>
<dbReference type="CDD" id="cd13653">
    <property type="entry name" value="PBP2_phosphate_like_1"/>
    <property type="match status" value="1"/>
</dbReference>
<reference evidence="4" key="1">
    <citation type="submission" date="2015-04" db="EMBL/GenBank/DDBJ databases">
        <authorList>
            <person name="Syromyatnikov M.Y."/>
            <person name="Popov V.N."/>
        </authorList>
    </citation>
    <scope>NUCLEOTIDE SEQUENCE</scope>
    <source>
        <strain evidence="4">MO-1</strain>
    </source>
</reference>